<dbReference type="Proteomes" id="UP000509303">
    <property type="component" value="Chromosome"/>
</dbReference>
<evidence type="ECO:0000313" key="5">
    <source>
        <dbReference type="Proteomes" id="UP000509303"/>
    </source>
</evidence>
<keyword evidence="2" id="KW-0472">Membrane</keyword>
<organism evidence="4 5">
    <name type="scientific">Streptomyces buecherae</name>
    <dbReference type="NCBI Taxonomy" id="2763006"/>
    <lineage>
        <taxon>Bacteria</taxon>
        <taxon>Bacillati</taxon>
        <taxon>Actinomycetota</taxon>
        <taxon>Actinomycetes</taxon>
        <taxon>Kitasatosporales</taxon>
        <taxon>Streptomycetaceae</taxon>
        <taxon>Streptomyces</taxon>
    </lineage>
</organism>
<feature type="compositionally biased region" description="Polar residues" evidence="1">
    <location>
        <begin position="214"/>
        <end position="224"/>
    </location>
</feature>
<dbReference type="AlphaFoldDB" id="A0A7H8N650"/>
<feature type="transmembrane region" description="Helical" evidence="2">
    <location>
        <begin position="377"/>
        <end position="397"/>
    </location>
</feature>
<dbReference type="InterPro" id="IPR050922">
    <property type="entry name" value="LytR/CpsA/Psr_CW_biosynth"/>
</dbReference>
<feature type="domain" description="LytR/CpsA/Psr regulator C-terminal" evidence="3">
    <location>
        <begin position="662"/>
        <end position="747"/>
    </location>
</feature>
<proteinExistence type="predicted"/>
<feature type="compositionally biased region" description="Gly residues" evidence="1">
    <location>
        <begin position="101"/>
        <end position="130"/>
    </location>
</feature>
<sequence length="752" mass="77815">MNDRQDPPPPDDWPGDRPYDPHPPGDPYGTGAGYPSDASYQAPYQPPYPADGGYPQGGYQQGGYPQQPQGYGYDAYQQPGQPHQSGQAGYPAQGYQQGYPQGQGGGYDPYGGPGTQGPGQGPGHGQGHGQAHGDAYGQQQPGAGQSASYDPYGGGQHQSYPRQDQAPRGQHGFPDAYGAPQPYPGQGPDGSRSPEAGQPYPTGRHGHAAPTASHAPTQATQAPSQDGYGYDAYGQPAPQTATHRRVPRQGQPDQARPDQGRADQGPAQAERAQAGQAADGAWLPRQAEARQAPPAPADRAPGRGSDEAPGRPGPTRDEGGAPGREGADGADDDYRTEQFSFIEEPDEESEDVIDWLKFAETRSERRDGRKRQLRTRLIGLVAALALVAGCGVGYLWYADKLPGVSGGGDDEAAAGGPQQRQVIVVHLRETKGGGSSSALLVDNETTRKGSTVLLPNALAVAGENGTTTLGNAVEDEGAGGTRDALSTLLGSEIQGTWRLDTPYLENLVELVGGITLDTDVTVPGARKGDDPLVRPGKDVQLGGQGAVAYATHQEPGEDQAKQLTRFGQVMEAVLKKVSTDPGKATTTVEQLSQIPDPSLSEKQLGASLAGLAQRAQDGSYATDLLAVQSDGTLSEEATENVVKDVLGGSVKKPDDAADSPARVSVRDATGDDQKASAAQVALVNGGFTVVGGGTGPAESTSRVSYADAAQAGQAKEVAATLGLPEGAVRQGKGAANADVTVVLGRDFKGQRG</sequence>
<feature type="compositionally biased region" description="Low complexity" evidence="1">
    <location>
        <begin position="62"/>
        <end position="100"/>
    </location>
</feature>
<dbReference type="Pfam" id="PF13399">
    <property type="entry name" value="LytR_C"/>
    <property type="match status" value="1"/>
</dbReference>
<feature type="region of interest" description="Disordered" evidence="1">
    <location>
        <begin position="646"/>
        <end position="671"/>
    </location>
</feature>
<dbReference type="PANTHER" id="PTHR33392:SF6">
    <property type="entry name" value="POLYISOPRENYL-TEICHOIC ACID--PEPTIDOGLYCAN TEICHOIC ACID TRANSFERASE TAGU"/>
    <property type="match status" value="1"/>
</dbReference>
<keyword evidence="2" id="KW-0812">Transmembrane</keyword>
<feature type="compositionally biased region" description="Low complexity" evidence="1">
    <location>
        <begin position="176"/>
        <end position="190"/>
    </location>
</feature>
<keyword evidence="2" id="KW-1133">Transmembrane helix</keyword>
<reference evidence="4 5" key="1">
    <citation type="submission" date="2020-06" db="EMBL/GenBank/DDBJ databases">
        <title>Genome mining for natural products.</title>
        <authorList>
            <person name="Zhang B."/>
            <person name="Shi J."/>
            <person name="Ge H."/>
        </authorList>
    </citation>
    <scope>NUCLEOTIDE SEQUENCE [LARGE SCALE GENOMIC DNA]</scope>
    <source>
        <strain evidence="4 5">NA00687</strain>
    </source>
</reference>
<feature type="compositionally biased region" description="Low complexity" evidence="1">
    <location>
        <begin position="264"/>
        <end position="299"/>
    </location>
</feature>
<dbReference type="RefSeq" id="WP_176161578.1">
    <property type="nucleotide sequence ID" value="NZ_CP054929.1"/>
</dbReference>
<dbReference type="Gene3D" id="3.40.630.190">
    <property type="entry name" value="LCP protein"/>
    <property type="match status" value="1"/>
</dbReference>
<name>A0A7H8N650_9ACTN</name>
<dbReference type="PANTHER" id="PTHR33392">
    <property type="entry name" value="POLYISOPRENYL-TEICHOIC ACID--PEPTIDOGLYCAN TEICHOIC ACID TRANSFERASE TAGU"/>
    <property type="match status" value="1"/>
</dbReference>
<feature type="region of interest" description="Disordered" evidence="1">
    <location>
        <begin position="1"/>
        <end position="333"/>
    </location>
</feature>
<feature type="compositionally biased region" description="Low complexity" evidence="1">
    <location>
        <begin position="132"/>
        <end position="149"/>
    </location>
</feature>
<feature type="compositionally biased region" description="Basic and acidic residues" evidence="1">
    <location>
        <begin position="300"/>
        <end position="319"/>
    </location>
</feature>
<protein>
    <submittedName>
        <fullName evidence="4">LytR C-terminal domain-containing protein</fullName>
    </submittedName>
</protein>
<dbReference type="InterPro" id="IPR027381">
    <property type="entry name" value="LytR/CpsA/Psr_C"/>
</dbReference>
<dbReference type="EMBL" id="CP054929">
    <property type="protein sequence ID" value="QKW49843.1"/>
    <property type="molecule type" value="Genomic_DNA"/>
</dbReference>
<gene>
    <name evidence="4" type="ORF">HUT08_10120</name>
</gene>
<evidence type="ECO:0000256" key="2">
    <source>
        <dbReference type="SAM" id="Phobius"/>
    </source>
</evidence>
<evidence type="ECO:0000259" key="3">
    <source>
        <dbReference type="Pfam" id="PF13399"/>
    </source>
</evidence>
<evidence type="ECO:0000256" key="1">
    <source>
        <dbReference type="SAM" id="MobiDB-lite"/>
    </source>
</evidence>
<accession>A0A7H8N650</accession>
<evidence type="ECO:0000313" key="4">
    <source>
        <dbReference type="EMBL" id="QKW49843.1"/>
    </source>
</evidence>
<keyword evidence="5" id="KW-1185">Reference proteome</keyword>